<feature type="transmembrane region" description="Helical" evidence="1">
    <location>
        <begin position="135"/>
        <end position="154"/>
    </location>
</feature>
<feature type="transmembrane region" description="Helical" evidence="1">
    <location>
        <begin position="36"/>
        <end position="55"/>
    </location>
</feature>
<keyword evidence="1" id="KW-0472">Membrane</keyword>
<reference evidence="3" key="1">
    <citation type="journal article" date="2019" name="Int. J. Syst. Evol. Microbiol.">
        <title>The Global Catalogue of Microorganisms (GCM) 10K type strain sequencing project: providing services to taxonomists for standard genome sequencing and annotation.</title>
        <authorList>
            <consortium name="The Broad Institute Genomics Platform"/>
            <consortium name="The Broad Institute Genome Sequencing Center for Infectious Disease"/>
            <person name="Wu L."/>
            <person name="Ma J."/>
        </authorList>
    </citation>
    <scope>NUCLEOTIDE SEQUENCE [LARGE SCALE GENOMIC DNA]</scope>
    <source>
        <strain evidence="3">JCM 17125</strain>
    </source>
</reference>
<accession>A0ABP7DI94</accession>
<evidence type="ECO:0000313" key="2">
    <source>
        <dbReference type="EMBL" id="GAA3704734.1"/>
    </source>
</evidence>
<keyword evidence="3" id="KW-1185">Reference proteome</keyword>
<evidence type="ECO:0000256" key="1">
    <source>
        <dbReference type="SAM" id="Phobius"/>
    </source>
</evidence>
<dbReference type="RefSeq" id="WP_344945697.1">
    <property type="nucleotide sequence ID" value="NZ_BAABDC010000003.1"/>
</dbReference>
<comment type="caution">
    <text evidence="2">The sequence shown here is derived from an EMBL/GenBank/DDBJ whole genome shotgun (WGS) entry which is preliminary data.</text>
</comment>
<sequence length="203" mass="22085">MDDRELAGTPGADTAVVVVHDDRPRRLEQPRLRRPALWSLAISALSLPALLIGALGGPTADWAYRVASALAVAGGILACVWLVRLQWLLARSGRLTKLVPDSGMWVMWALPFVSWVLPAVRISRLEKAAFGSRSWVVLAWAALFFTLTMPRLWALDSDVDIPTGRAAWLLAAIAVVTFALWSVTVLRLTRGAEVVSHETGVDA</sequence>
<feature type="transmembrane region" description="Helical" evidence="1">
    <location>
        <begin position="62"/>
        <end position="83"/>
    </location>
</feature>
<keyword evidence="1" id="KW-1133">Transmembrane helix</keyword>
<evidence type="ECO:0008006" key="4">
    <source>
        <dbReference type="Google" id="ProtNLM"/>
    </source>
</evidence>
<keyword evidence="1" id="KW-0812">Transmembrane</keyword>
<feature type="transmembrane region" description="Helical" evidence="1">
    <location>
        <begin position="103"/>
        <end position="123"/>
    </location>
</feature>
<feature type="transmembrane region" description="Helical" evidence="1">
    <location>
        <begin position="166"/>
        <end position="186"/>
    </location>
</feature>
<dbReference type="Proteomes" id="UP001501468">
    <property type="component" value="Unassembled WGS sequence"/>
</dbReference>
<gene>
    <name evidence="2" type="ORF">GCM10022399_21640</name>
</gene>
<name>A0ABP7DI94_9MICO</name>
<evidence type="ECO:0000313" key="3">
    <source>
        <dbReference type="Proteomes" id="UP001501468"/>
    </source>
</evidence>
<protein>
    <recommendedName>
        <fullName evidence="4">DUF4328 domain-containing protein</fullName>
    </recommendedName>
</protein>
<organism evidence="2 3">
    <name type="scientific">Terrabacter ginsenosidimutans</name>
    <dbReference type="NCBI Taxonomy" id="490575"/>
    <lineage>
        <taxon>Bacteria</taxon>
        <taxon>Bacillati</taxon>
        <taxon>Actinomycetota</taxon>
        <taxon>Actinomycetes</taxon>
        <taxon>Micrococcales</taxon>
        <taxon>Intrasporangiaceae</taxon>
        <taxon>Terrabacter</taxon>
    </lineage>
</organism>
<proteinExistence type="predicted"/>
<dbReference type="EMBL" id="BAABDC010000003">
    <property type="protein sequence ID" value="GAA3704734.1"/>
    <property type="molecule type" value="Genomic_DNA"/>
</dbReference>